<dbReference type="InterPro" id="IPR033749">
    <property type="entry name" value="Polyprenyl_synt_CS"/>
</dbReference>
<dbReference type="SUPFAM" id="SSF48576">
    <property type="entry name" value="Terpenoid synthases"/>
    <property type="match status" value="1"/>
</dbReference>
<keyword evidence="3" id="KW-0479">Metal-binding</keyword>
<dbReference type="PANTHER" id="PTHR11525">
    <property type="entry name" value="FARNESYL-PYROPHOSPHATE SYNTHETASE"/>
    <property type="match status" value="1"/>
</dbReference>
<dbReference type="InterPro" id="IPR039702">
    <property type="entry name" value="FPS1-like"/>
</dbReference>
<dbReference type="EC" id="2.5.1.1" evidence="6"/>
<organism evidence="6 7">
    <name type="scientific">Blattamonas nauphoetae</name>
    <dbReference type="NCBI Taxonomy" id="2049346"/>
    <lineage>
        <taxon>Eukaryota</taxon>
        <taxon>Metamonada</taxon>
        <taxon>Preaxostyla</taxon>
        <taxon>Oxymonadida</taxon>
        <taxon>Blattamonas</taxon>
    </lineage>
</organism>
<dbReference type="PANTHER" id="PTHR11525:SF0">
    <property type="entry name" value="FARNESYL PYROPHOSPHATE SYNTHASE"/>
    <property type="match status" value="1"/>
</dbReference>
<evidence type="ECO:0000313" key="6">
    <source>
        <dbReference type="EMBL" id="KAK2951838.1"/>
    </source>
</evidence>
<evidence type="ECO:0000256" key="1">
    <source>
        <dbReference type="ARBA" id="ARBA00001946"/>
    </source>
</evidence>
<dbReference type="Proteomes" id="UP001281761">
    <property type="component" value="Unassembled WGS sequence"/>
</dbReference>
<dbReference type="SFLD" id="SFLDS00005">
    <property type="entry name" value="Isoprenoid_Synthase_Type_I"/>
    <property type="match status" value="1"/>
</dbReference>
<accession>A0ABQ9XHC0</accession>
<evidence type="ECO:0000256" key="5">
    <source>
        <dbReference type="RuleBase" id="RU004466"/>
    </source>
</evidence>
<comment type="caution">
    <text evidence="6">The sequence shown here is derived from an EMBL/GenBank/DDBJ whole genome shotgun (WGS) entry which is preliminary data.</text>
</comment>
<comment type="cofactor">
    <cofactor evidence="1">
        <name>Mg(2+)</name>
        <dbReference type="ChEBI" id="CHEBI:18420"/>
    </cofactor>
</comment>
<evidence type="ECO:0000256" key="2">
    <source>
        <dbReference type="ARBA" id="ARBA00022679"/>
    </source>
</evidence>
<evidence type="ECO:0000256" key="3">
    <source>
        <dbReference type="ARBA" id="ARBA00022723"/>
    </source>
</evidence>
<keyword evidence="2 5" id="KW-0808">Transferase</keyword>
<keyword evidence="4" id="KW-0460">Magnesium</keyword>
<dbReference type="GO" id="GO:0004161">
    <property type="term" value="F:dimethylallyltranstransferase activity"/>
    <property type="evidence" value="ECO:0007669"/>
    <property type="project" value="UniProtKB-EC"/>
</dbReference>
<reference evidence="6 7" key="1">
    <citation type="journal article" date="2022" name="bioRxiv">
        <title>Genomics of Preaxostyla Flagellates Illuminates Evolutionary Transitions and the Path Towards Mitochondrial Loss.</title>
        <authorList>
            <person name="Novak L.V.F."/>
            <person name="Treitli S.C."/>
            <person name="Pyrih J."/>
            <person name="Halakuc P."/>
            <person name="Pipaliya S.V."/>
            <person name="Vacek V."/>
            <person name="Brzon O."/>
            <person name="Soukal P."/>
            <person name="Eme L."/>
            <person name="Dacks J.B."/>
            <person name="Karnkowska A."/>
            <person name="Elias M."/>
            <person name="Hampl V."/>
        </authorList>
    </citation>
    <scope>NUCLEOTIDE SEQUENCE [LARGE SCALE GENOMIC DNA]</scope>
    <source>
        <strain evidence="6">NAU3</strain>
        <tissue evidence="6">Gut</tissue>
    </source>
</reference>
<sequence>MIDQKYLTLMEDARKEAIQFVQSYPDCVRTGTSQHLASVLEYNLGGGKMQRGATTVLIAEKVSKSLGLPFDEKQAAIAGICTEIIHTSFLIADDIEDHAITRRGQDCWYRLPGIGLNAINDASLTEHIAIELLRSRFSTHPHLLNLVHVFQSTLFRTGLGQHLDNSSCYSPNHDLFKQDTLPLHEAQLNFIHKHHTPENYRNITNFKTSFYTYWFPINVGLIVGGLIPNDEEAKLIESLCLNYGHLFQAKDDMLDCYADPKVIGKIGTDIEDGKCSWLVSTALSETNTELKAKIESTIQKHYGINNPEDVAVIKALYNEIGIPAKWDEYESKLMKEIQEQIHLLGEKAPKIPQDVLDLLLSITSKRSK</sequence>
<comment type="similarity">
    <text evidence="5">Belongs to the FPP/GGPP synthase family.</text>
</comment>
<proteinExistence type="inferred from homology"/>
<dbReference type="InterPro" id="IPR000092">
    <property type="entry name" value="Polyprenyl_synt"/>
</dbReference>
<dbReference type="EMBL" id="JARBJD010000112">
    <property type="protein sequence ID" value="KAK2951838.1"/>
    <property type="molecule type" value="Genomic_DNA"/>
</dbReference>
<dbReference type="InterPro" id="IPR008949">
    <property type="entry name" value="Isoprenoid_synthase_dom_sf"/>
</dbReference>
<keyword evidence="7" id="KW-1185">Reference proteome</keyword>
<protein>
    <submittedName>
        <fullName evidence="6">Farnesyl pyrophosphate synthase</fullName>
        <ecNumber evidence="6">2.5.1.1</ecNumber>
    </submittedName>
</protein>
<dbReference type="Gene3D" id="1.10.600.10">
    <property type="entry name" value="Farnesyl Diphosphate Synthase"/>
    <property type="match status" value="1"/>
</dbReference>
<gene>
    <name evidence="6" type="ORF">BLNAU_13208</name>
</gene>
<name>A0ABQ9XHC0_9EUKA</name>
<evidence type="ECO:0000313" key="7">
    <source>
        <dbReference type="Proteomes" id="UP001281761"/>
    </source>
</evidence>
<dbReference type="Pfam" id="PF00348">
    <property type="entry name" value="polyprenyl_synt"/>
    <property type="match status" value="1"/>
</dbReference>
<dbReference type="PROSITE" id="PS00723">
    <property type="entry name" value="POLYPRENYL_SYNTHASE_1"/>
    <property type="match status" value="1"/>
</dbReference>
<evidence type="ECO:0000256" key="4">
    <source>
        <dbReference type="ARBA" id="ARBA00022842"/>
    </source>
</evidence>